<protein>
    <recommendedName>
        <fullName evidence="4">Conjugal transfer protein</fullName>
    </recommendedName>
</protein>
<keyword evidence="1" id="KW-0812">Transmembrane</keyword>
<sequence>MVKMKKEEDLGTLVEELDKDITQRYAIEDVTSKKKRIQYGVILFAVAFLVVGSFLFYFKYHLNTVQEQHATPLKMALSDMTVAEGEKTKEWTYDQFMKVPYKNITIDEFIQTYGKADNLSQTRTSSLTSLILDYTFYDQNRFEFVSFHFDETEEGNYVLVMKTASNLLKQKCANQGKSSQKSWTKEAYDKLLLTNEETNVKGEQLEIILKSYGEPEGDSVVVFEDGFMLVTLNYLSYQDGEMLNLMFESSDDDSLRLLNKDSFASPTVNND</sequence>
<dbReference type="Proteomes" id="UP001595807">
    <property type="component" value="Unassembled WGS sequence"/>
</dbReference>
<evidence type="ECO:0000256" key="1">
    <source>
        <dbReference type="SAM" id="Phobius"/>
    </source>
</evidence>
<keyword evidence="3" id="KW-1185">Reference proteome</keyword>
<feature type="transmembrane region" description="Helical" evidence="1">
    <location>
        <begin position="39"/>
        <end position="58"/>
    </location>
</feature>
<keyword evidence="1" id="KW-1133">Transmembrane helix</keyword>
<reference evidence="3" key="1">
    <citation type="journal article" date="2019" name="Int. J. Syst. Evol. Microbiol.">
        <title>The Global Catalogue of Microorganisms (GCM) 10K type strain sequencing project: providing services to taxonomists for standard genome sequencing and annotation.</title>
        <authorList>
            <consortium name="The Broad Institute Genomics Platform"/>
            <consortium name="The Broad Institute Genome Sequencing Center for Infectious Disease"/>
            <person name="Wu L."/>
            <person name="Ma J."/>
        </authorList>
    </citation>
    <scope>NUCLEOTIDE SEQUENCE [LARGE SCALE GENOMIC DNA]</scope>
    <source>
        <strain evidence="3">CCUG 67170</strain>
    </source>
</reference>
<proteinExistence type="predicted"/>
<gene>
    <name evidence="2" type="ORF">ACFORF_00615</name>
</gene>
<organism evidence="2 3">
    <name type="scientific">Streptococcus caprae</name>
    <dbReference type="NCBI Taxonomy" id="1640501"/>
    <lineage>
        <taxon>Bacteria</taxon>
        <taxon>Bacillati</taxon>
        <taxon>Bacillota</taxon>
        <taxon>Bacilli</taxon>
        <taxon>Lactobacillales</taxon>
        <taxon>Streptococcaceae</taxon>
        <taxon>Streptococcus</taxon>
    </lineage>
</organism>
<evidence type="ECO:0000313" key="3">
    <source>
        <dbReference type="Proteomes" id="UP001595807"/>
    </source>
</evidence>
<dbReference type="RefSeq" id="WP_380424307.1">
    <property type="nucleotide sequence ID" value="NZ_JBHRZV010000002.1"/>
</dbReference>
<evidence type="ECO:0000313" key="2">
    <source>
        <dbReference type="EMBL" id="MFC3927136.1"/>
    </source>
</evidence>
<name>A0ABV8CSP6_9STRE</name>
<evidence type="ECO:0008006" key="4">
    <source>
        <dbReference type="Google" id="ProtNLM"/>
    </source>
</evidence>
<keyword evidence="1" id="KW-0472">Membrane</keyword>
<accession>A0ABV8CSP6</accession>
<comment type="caution">
    <text evidence="2">The sequence shown here is derived from an EMBL/GenBank/DDBJ whole genome shotgun (WGS) entry which is preliminary data.</text>
</comment>
<dbReference type="EMBL" id="JBHRZV010000002">
    <property type="protein sequence ID" value="MFC3927136.1"/>
    <property type="molecule type" value="Genomic_DNA"/>
</dbReference>